<name>A0ABW3FUL1_9PSEU</name>
<organism evidence="5 6">
    <name type="scientific">Saccharopolyspora rosea</name>
    <dbReference type="NCBI Taxonomy" id="524884"/>
    <lineage>
        <taxon>Bacteria</taxon>
        <taxon>Bacillati</taxon>
        <taxon>Actinomycetota</taxon>
        <taxon>Actinomycetes</taxon>
        <taxon>Pseudonocardiales</taxon>
        <taxon>Pseudonocardiaceae</taxon>
        <taxon>Saccharopolyspora</taxon>
    </lineage>
</organism>
<dbReference type="SUPFAM" id="SSF53067">
    <property type="entry name" value="Actin-like ATPase domain"/>
    <property type="match status" value="2"/>
</dbReference>
<keyword evidence="3" id="KW-0143">Chaperone</keyword>
<evidence type="ECO:0000256" key="3">
    <source>
        <dbReference type="ARBA" id="ARBA00023186"/>
    </source>
</evidence>
<dbReference type="InterPro" id="IPR013126">
    <property type="entry name" value="Hsp_70_fam"/>
</dbReference>
<evidence type="ECO:0000313" key="5">
    <source>
        <dbReference type="EMBL" id="MFD0920925.1"/>
    </source>
</evidence>
<evidence type="ECO:0000256" key="1">
    <source>
        <dbReference type="ARBA" id="ARBA00022741"/>
    </source>
</evidence>
<sequence>MPYVLGIHVGATATSAAIARRDGSRWSAAVPVPLGGAAGPSPVLPVPTVLCRVQDGSFVAGEAARRQELAYHEWVVRDFTKRVGDDLPVLVGSEFVPAQRLVATMVEWVADVVANRQGHPPEHIAVAHSAAWGPHRILLVQQALAQLGLGDVTMVPEPLAVALDYAGKQRVEDDSAIVVGNVGGSGFDATVLRRRQPGFDIVGPPLESDHPGGQDLDDEVLAAVRAEFGAKLESLDVGDPAQRAALAGLRAECVRAKEALSHQPGVQIRVELPELRTEFALSRTRYEKLARPHLERVPELLIQAVQSASLSPEDLGAVVLAGGTARTPLLKQLVAQRLSLPPQVDVAPELAAASGAAQAAVRVLSADTDKEAAAETSVLMRIEGPESDPDIFDEEPAAAPRPPVEVEPLPIEPPDEERERRVKIIKLSVAAVLIIVGVVLTIINPHSPLGGIFNAVHSPLQH</sequence>
<protein>
    <submittedName>
        <fullName evidence="5">Hsp70 family protein</fullName>
    </submittedName>
</protein>
<dbReference type="Gene3D" id="3.90.640.10">
    <property type="entry name" value="Actin, Chain A, domain 4"/>
    <property type="match status" value="1"/>
</dbReference>
<dbReference type="InterPro" id="IPR043129">
    <property type="entry name" value="ATPase_NBD"/>
</dbReference>
<feature type="region of interest" description="Disordered" evidence="4">
    <location>
        <begin position="384"/>
        <end position="415"/>
    </location>
</feature>
<comment type="caution">
    <text evidence="5">The sequence shown here is derived from an EMBL/GenBank/DDBJ whole genome shotgun (WGS) entry which is preliminary data.</text>
</comment>
<keyword evidence="1" id="KW-0547">Nucleotide-binding</keyword>
<dbReference type="PANTHER" id="PTHR45639">
    <property type="entry name" value="HSC70CB, ISOFORM G-RELATED"/>
    <property type="match status" value="1"/>
</dbReference>
<evidence type="ECO:0000256" key="2">
    <source>
        <dbReference type="ARBA" id="ARBA00022840"/>
    </source>
</evidence>
<keyword evidence="6" id="KW-1185">Reference proteome</keyword>
<evidence type="ECO:0000313" key="6">
    <source>
        <dbReference type="Proteomes" id="UP001597018"/>
    </source>
</evidence>
<gene>
    <name evidence="5" type="ORF">ACFQ16_14325</name>
</gene>
<accession>A0ABW3FUL1</accession>
<proteinExistence type="predicted"/>
<dbReference type="Pfam" id="PF00012">
    <property type="entry name" value="HSP70"/>
    <property type="match status" value="1"/>
</dbReference>
<keyword evidence="2" id="KW-0067">ATP-binding</keyword>
<dbReference type="RefSeq" id="WP_263250478.1">
    <property type="nucleotide sequence ID" value="NZ_BAABLT010000011.1"/>
</dbReference>
<reference evidence="6" key="1">
    <citation type="journal article" date="2019" name="Int. J. Syst. Evol. Microbiol.">
        <title>The Global Catalogue of Microorganisms (GCM) 10K type strain sequencing project: providing services to taxonomists for standard genome sequencing and annotation.</title>
        <authorList>
            <consortium name="The Broad Institute Genomics Platform"/>
            <consortium name="The Broad Institute Genome Sequencing Center for Infectious Disease"/>
            <person name="Wu L."/>
            <person name="Ma J."/>
        </authorList>
    </citation>
    <scope>NUCLEOTIDE SEQUENCE [LARGE SCALE GENOMIC DNA]</scope>
    <source>
        <strain evidence="6">CCUG 56401</strain>
    </source>
</reference>
<evidence type="ECO:0000256" key="4">
    <source>
        <dbReference type="SAM" id="MobiDB-lite"/>
    </source>
</evidence>
<dbReference type="EMBL" id="JBHTIW010000009">
    <property type="protein sequence ID" value="MFD0920925.1"/>
    <property type="molecule type" value="Genomic_DNA"/>
</dbReference>
<dbReference type="Gene3D" id="3.30.420.40">
    <property type="match status" value="2"/>
</dbReference>
<feature type="compositionally biased region" description="Acidic residues" evidence="4">
    <location>
        <begin position="385"/>
        <end position="396"/>
    </location>
</feature>
<dbReference type="Proteomes" id="UP001597018">
    <property type="component" value="Unassembled WGS sequence"/>
</dbReference>